<evidence type="ECO:0000256" key="9">
    <source>
        <dbReference type="ARBA" id="ARBA00023065"/>
    </source>
</evidence>
<dbReference type="Pfam" id="PF00430">
    <property type="entry name" value="ATP-synt_B"/>
    <property type="match status" value="1"/>
</dbReference>
<dbReference type="RefSeq" id="WP_092809211.1">
    <property type="nucleotide sequence ID" value="NZ_FMVW01000001.1"/>
</dbReference>
<evidence type="ECO:0000256" key="5">
    <source>
        <dbReference type="ARBA" id="ARBA00022547"/>
    </source>
</evidence>
<evidence type="ECO:0000256" key="15">
    <source>
        <dbReference type="HAMAP-Rule" id="MF_01398"/>
    </source>
</evidence>
<reference evidence="18 19" key="1">
    <citation type="submission" date="2016-10" db="EMBL/GenBank/DDBJ databases">
        <authorList>
            <person name="de Groot N.N."/>
        </authorList>
    </citation>
    <scope>NUCLEOTIDE SEQUENCE [LARGE SCALE GENOMIC DNA]</scope>
    <source>
        <strain evidence="18 19">DSM 2698</strain>
    </source>
</reference>
<dbReference type="GO" id="GO:0046961">
    <property type="term" value="F:proton-transporting ATPase activity, rotational mechanism"/>
    <property type="evidence" value="ECO:0007669"/>
    <property type="project" value="TreeGrafter"/>
</dbReference>
<evidence type="ECO:0000256" key="1">
    <source>
        <dbReference type="ARBA" id="ARBA00004377"/>
    </source>
</evidence>
<keyword evidence="10 15" id="KW-0472">Membrane</keyword>
<evidence type="ECO:0000256" key="6">
    <source>
        <dbReference type="ARBA" id="ARBA00022692"/>
    </source>
</evidence>
<name>A0A1G5MCZ3_AFIMA</name>
<evidence type="ECO:0000256" key="11">
    <source>
        <dbReference type="ARBA" id="ARBA00023310"/>
    </source>
</evidence>
<evidence type="ECO:0000256" key="13">
    <source>
        <dbReference type="ARBA" id="ARBA00025614"/>
    </source>
</evidence>
<evidence type="ECO:0000256" key="8">
    <source>
        <dbReference type="ARBA" id="ARBA00022989"/>
    </source>
</evidence>
<proteinExistence type="inferred from homology"/>
<dbReference type="EMBL" id="FMVW01000001">
    <property type="protein sequence ID" value="SCZ22348.1"/>
    <property type="molecule type" value="Genomic_DNA"/>
</dbReference>
<dbReference type="STRING" id="1120955.SAMN03080610_00403"/>
<evidence type="ECO:0000256" key="14">
    <source>
        <dbReference type="ARBA" id="ARBA00025830"/>
    </source>
</evidence>
<dbReference type="PANTHER" id="PTHR33445:SF1">
    <property type="entry name" value="ATP SYNTHASE SUBUNIT B"/>
    <property type="match status" value="1"/>
</dbReference>
<comment type="function">
    <text evidence="13">Component of the F(0) channel, it forms part of the peripheral stalk, linking F(1) to F(0). The b'-subunit is a diverged and duplicated form of b found in plants and photosynthetic bacteria.</text>
</comment>
<evidence type="ECO:0000256" key="3">
    <source>
        <dbReference type="ARBA" id="ARBA00022448"/>
    </source>
</evidence>
<keyword evidence="5 15" id="KW-0138">CF(0)</keyword>
<evidence type="ECO:0000313" key="19">
    <source>
        <dbReference type="Proteomes" id="UP000199347"/>
    </source>
</evidence>
<keyword evidence="19" id="KW-1185">Reference proteome</keyword>
<protein>
    <recommendedName>
        <fullName evidence="15">ATP synthase subunit b</fullName>
    </recommendedName>
    <alternativeName>
        <fullName evidence="15">ATP synthase F(0) sector subunit b</fullName>
    </alternativeName>
    <alternativeName>
        <fullName evidence="15">ATPase subunit I</fullName>
    </alternativeName>
    <alternativeName>
        <fullName evidence="15">F-type ATPase subunit b</fullName>
        <shortName evidence="15">F-ATPase subunit b</shortName>
    </alternativeName>
</protein>
<organism evidence="18 19">
    <name type="scientific">Afifella marina DSM 2698</name>
    <dbReference type="NCBI Taxonomy" id="1120955"/>
    <lineage>
        <taxon>Bacteria</taxon>
        <taxon>Pseudomonadati</taxon>
        <taxon>Pseudomonadota</taxon>
        <taxon>Alphaproteobacteria</taxon>
        <taxon>Hyphomicrobiales</taxon>
        <taxon>Afifellaceae</taxon>
        <taxon>Afifella</taxon>
    </lineage>
</organism>
<dbReference type="Proteomes" id="UP000199347">
    <property type="component" value="Unassembled WGS sequence"/>
</dbReference>
<comment type="subunit">
    <text evidence="14 15">F-type ATPases have 2 components, F(1) - the catalytic core - and F(0) - the membrane proton channel. F(1) has five subunits: alpha(3), beta(3), gamma(1), delta(1), epsilon(1). F(0) has three main subunits: a(1), b(2) and c(10-14). The alpha and beta chains form an alternating ring which encloses part of the gamma chain. F(1) is attached to F(0) by a central stalk formed by the gamma and epsilon chains, while a peripheral stalk is formed by the delta and b chains.</text>
</comment>
<keyword evidence="4 15" id="KW-1003">Cell membrane</keyword>
<dbReference type="GO" id="GO:0046933">
    <property type="term" value="F:proton-transporting ATP synthase activity, rotational mechanism"/>
    <property type="evidence" value="ECO:0007669"/>
    <property type="project" value="UniProtKB-UniRule"/>
</dbReference>
<keyword evidence="11 15" id="KW-0066">ATP synthesis</keyword>
<keyword evidence="3 15" id="KW-0813">Transport</keyword>
<evidence type="ECO:0000256" key="10">
    <source>
        <dbReference type="ARBA" id="ARBA00023136"/>
    </source>
</evidence>
<dbReference type="InterPro" id="IPR050059">
    <property type="entry name" value="ATP_synthase_B_chain"/>
</dbReference>
<evidence type="ECO:0000256" key="7">
    <source>
        <dbReference type="ARBA" id="ARBA00022781"/>
    </source>
</evidence>
<accession>A0A1G5MCZ3</accession>
<keyword evidence="17" id="KW-0175">Coiled coil</keyword>
<evidence type="ECO:0000256" key="2">
    <source>
        <dbReference type="ARBA" id="ARBA00005513"/>
    </source>
</evidence>
<evidence type="ECO:0000256" key="4">
    <source>
        <dbReference type="ARBA" id="ARBA00022475"/>
    </source>
</evidence>
<evidence type="ECO:0000256" key="12">
    <source>
        <dbReference type="ARBA" id="ARBA00025198"/>
    </source>
</evidence>
<feature type="coiled-coil region" evidence="17">
    <location>
        <begin position="35"/>
        <end position="102"/>
    </location>
</feature>
<feature type="transmembrane region" description="Helical" evidence="15">
    <location>
        <begin position="6"/>
        <end position="27"/>
    </location>
</feature>
<dbReference type="CDD" id="cd06503">
    <property type="entry name" value="ATP-synt_Fo_b"/>
    <property type="match status" value="1"/>
</dbReference>
<keyword evidence="9 15" id="KW-0406">Ion transport</keyword>
<dbReference type="HAMAP" id="MF_01398">
    <property type="entry name" value="ATP_synth_b_bprime"/>
    <property type="match status" value="1"/>
</dbReference>
<sequence>MDATSLASLWVFIGLLTFLGIMIYLGVPKMMTAALDKRSEKIQHELDEARRLREEAQALLAEYQRRRQEAEEEAAGIVALAENEAAAHAAEAKQRLEEYIERRTRGVEQRIAQAEAQAVSDVKARAVDVAVAASAKILAQQNEGAVGQRLINSSIEGLKRH</sequence>
<keyword evidence="6 15" id="KW-0812">Transmembrane</keyword>
<keyword evidence="8 15" id="KW-1133">Transmembrane helix</keyword>
<dbReference type="PANTHER" id="PTHR33445">
    <property type="entry name" value="ATP SYNTHASE SUBUNIT B', CHLOROPLASTIC"/>
    <property type="match status" value="1"/>
</dbReference>
<gene>
    <name evidence="15" type="primary">atpF</name>
    <name evidence="18" type="ORF">SAMN03080610_00403</name>
</gene>
<dbReference type="OrthoDB" id="8479836at2"/>
<evidence type="ECO:0000256" key="16">
    <source>
        <dbReference type="RuleBase" id="RU003848"/>
    </source>
</evidence>
<dbReference type="GO" id="GO:0045259">
    <property type="term" value="C:proton-transporting ATP synthase complex"/>
    <property type="evidence" value="ECO:0007669"/>
    <property type="project" value="UniProtKB-KW"/>
</dbReference>
<comment type="similarity">
    <text evidence="2 15 16">Belongs to the ATPase B chain family.</text>
</comment>
<comment type="function">
    <text evidence="12 15">F(1)F(0) ATP synthase produces ATP from ADP in the presence of a proton or sodium gradient. F-type ATPases consist of two structural domains, F(1) containing the extramembraneous catalytic core and F(0) containing the membrane proton channel, linked together by a central stalk and a peripheral stalk. During catalysis, ATP synthesis in the catalytic domain of F(1) is coupled via a rotary mechanism of the central stalk subunits to proton translocation.</text>
</comment>
<dbReference type="InterPro" id="IPR002146">
    <property type="entry name" value="ATP_synth_b/b'su_bac/chlpt"/>
</dbReference>
<comment type="subcellular location">
    <subcellularLocation>
        <location evidence="1">Cell inner membrane</location>
        <topology evidence="1">Single-pass membrane protein</topology>
    </subcellularLocation>
    <subcellularLocation>
        <location evidence="15">Cell membrane</location>
        <topology evidence="15">Single-pass membrane protein</topology>
    </subcellularLocation>
</comment>
<evidence type="ECO:0000256" key="17">
    <source>
        <dbReference type="SAM" id="Coils"/>
    </source>
</evidence>
<dbReference type="GO" id="GO:0005886">
    <property type="term" value="C:plasma membrane"/>
    <property type="evidence" value="ECO:0007669"/>
    <property type="project" value="UniProtKB-SubCell"/>
</dbReference>
<keyword evidence="7 15" id="KW-0375">Hydrogen ion transport</keyword>
<dbReference type="AlphaFoldDB" id="A0A1G5MCZ3"/>
<evidence type="ECO:0000313" key="18">
    <source>
        <dbReference type="EMBL" id="SCZ22348.1"/>
    </source>
</evidence>